<dbReference type="PIRSF" id="PIRSF002158">
    <property type="entry name" value="Ribosomal_L2"/>
    <property type="match status" value="1"/>
</dbReference>
<dbReference type="Pfam" id="PF00181">
    <property type="entry name" value="Ribosomal_L2_N"/>
    <property type="match status" value="1"/>
</dbReference>
<feature type="domain" description="Large ribosomal subunit protein uL2 RNA-binding" evidence="8">
    <location>
        <begin position="42"/>
        <end position="118"/>
    </location>
</feature>
<keyword evidence="10" id="KW-1185">Reference proteome</keyword>
<comment type="subunit">
    <text evidence="5">Part of the 50S ribosomal subunit. Forms a bridge to the 30S subunit in the 70S ribosome.</text>
</comment>
<dbReference type="AlphaFoldDB" id="A0A939GY47"/>
<name>A0A939GY47_9BURK</name>
<gene>
    <name evidence="5 9" type="primary">rplB</name>
    <name evidence="9" type="ORF">J1777_02905</name>
</gene>
<comment type="function">
    <text evidence="5">One of the primary rRNA binding proteins. Required for association of the 30S and 50S subunits to form the 70S ribosome, for tRNA binding and peptide bond formation. It has been suggested to have peptidyltransferase activity; this is somewhat controversial. Makes several contacts with the 16S rRNA in the 70S ribosome.</text>
</comment>
<keyword evidence="5" id="KW-0694">RNA-binding</keyword>
<keyword evidence="2 5" id="KW-0689">Ribosomal protein</keyword>
<dbReference type="HAMAP" id="MF_01320_B">
    <property type="entry name" value="Ribosomal_uL2_B"/>
    <property type="match status" value="1"/>
</dbReference>
<dbReference type="SMART" id="SM01383">
    <property type="entry name" value="Ribosomal_L2"/>
    <property type="match status" value="1"/>
</dbReference>
<evidence type="ECO:0000256" key="4">
    <source>
        <dbReference type="ARBA" id="ARBA00035242"/>
    </source>
</evidence>
<dbReference type="FunFam" id="2.40.50.140:FF:000003">
    <property type="entry name" value="50S ribosomal protein L2"/>
    <property type="match status" value="1"/>
</dbReference>
<organism evidence="9 10">
    <name type="scientific">Comamonas denitrificans</name>
    <dbReference type="NCBI Taxonomy" id="117506"/>
    <lineage>
        <taxon>Bacteria</taxon>
        <taxon>Pseudomonadati</taxon>
        <taxon>Pseudomonadota</taxon>
        <taxon>Betaproteobacteria</taxon>
        <taxon>Burkholderiales</taxon>
        <taxon>Comamonadaceae</taxon>
        <taxon>Comamonas</taxon>
    </lineage>
</organism>
<comment type="similarity">
    <text evidence="1 5">Belongs to the universal ribosomal protein uL2 family.</text>
</comment>
<proteinExistence type="inferred from homology"/>
<dbReference type="PANTHER" id="PTHR13691:SF5">
    <property type="entry name" value="LARGE RIBOSOMAL SUBUNIT PROTEIN UL2M"/>
    <property type="match status" value="1"/>
</dbReference>
<dbReference type="InterPro" id="IPR008991">
    <property type="entry name" value="Translation_prot_SH3-like_sf"/>
</dbReference>
<dbReference type="GO" id="GO:0003735">
    <property type="term" value="F:structural constituent of ribosome"/>
    <property type="evidence" value="ECO:0007669"/>
    <property type="project" value="InterPro"/>
</dbReference>
<dbReference type="FunFam" id="4.10.950.10:FF:000001">
    <property type="entry name" value="50S ribosomal protein L2"/>
    <property type="match status" value="1"/>
</dbReference>
<dbReference type="Gene3D" id="4.10.950.10">
    <property type="entry name" value="Ribosomal protein L2, domain 3"/>
    <property type="match status" value="1"/>
</dbReference>
<evidence type="ECO:0000256" key="6">
    <source>
        <dbReference type="SAM" id="MobiDB-lite"/>
    </source>
</evidence>
<evidence type="ECO:0000313" key="10">
    <source>
        <dbReference type="Proteomes" id="UP000664731"/>
    </source>
</evidence>
<dbReference type="Gene3D" id="2.40.50.140">
    <property type="entry name" value="Nucleic acid-binding proteins"/>
    <property type="match status" value="1"/>
</dbReference>
<dbReference type="InterPro" id="IPR014726">
    <property type="entry name" value="Ribosomal_uL2_dom3"/>
</dbReference>
<dbReference type="InterPro" id="IPR014722">
    <property type="entry name" value="Rib_uL2_dom2"/>
</dbReference>
<dbReference type="SMART" id="SM01382">
    <property type="entry name" value="Ribosomal_L2_C"/>
    <property type="match status" value="1"/>
</dbReference>
<protein>
    <recommendedName>
        <fullName evidence="4 5">Large ribosomal subunit protein uL2</fullName>
    </recommendedName>
</protein>
<feature type="domain" description="Large ribosomal subunit protein uL2 C-terminal" evidence="7">
    <location>
        <begin position="124"/>
        <end position="252"/>
    </location>
</feature>
<evidence type="ECO:0000259" key="7">
    <source>
        <dbReference type="SMART" id="SM01382"/>
    </source>
</evidence>
<dbReference type="Proteomes" id="UP000664731">
    <property type="component" value="Unassembled WGS sequence"/>
</dbReference>
<dbReference type="InterPro" id="IPR022669">
    <property type="entry name" value="Ribosomal_uL2_C"/>
</dbReference>
<dbReference type="InterPro" id="IPR002171">
    <property type="entry name" value="Ribosomal_uL2"/>
</dbReference>
<evidence type="ECO:0000256" key="2">
    <source>
        <dbReference type="ARBA" id="ARBA00022980"/>
    </source>
</evidence>
<dbReference type="NCBIfam" id="TIGR01171">
    <property type="entry name" value="rplB_bact"/>
    <property type="match status" value="1"/>
</dbReference>
<dbReference type="InterPro" id="IPR005880">
    <property type="entry name" value="Ribosomal_uL2_bac/org-type"/>
</dbReference>
<dbReference type="GO" id="GO:0002181">
    <property type="term" value="P:cytoplasmic translation"/>
    <property type="evidence" value="ECO:0007669"/>
    <property type="project" value="TreeGrafter"/>
</dbReference>
<dbReference type="EMBL" id="JAFNME010000004">
    <property type="protein sequence ID" value="MBO1248789.1"/>
    <property type="molecule type" value="Genomic_DNA"/>
</dbReference>
<dbReference type="InterPro" id="IPR012340">
    <property type="entry name" value="NA-bd_OB-fold"/>
</dbReference>
<comment type="caution">
    <text evidence="9">The sequence shown here is derived from an EMBL/GenBank/DDBJ whole genome shotgun (WGS) entry which is preliminary data.</text>
</comment>
<evidence type="ECO:0000313" key="9">
    <source>
        <dbReference type="EMBL" id="MBO1248789.1"/>
    </source>
</evidence>
<evidence type="ECO:0000256" key="1">
    <source>
        <dbReference type="ARBA" id="ARBA00005636"/>
    </source>
</evidence>
<dbReference type="GO" id="GO:0015934">
    <property type="term" value="C:large ribosomal subunit"/>
    <property type="evidence" value="ECO:0007669"/>
    <property type="project" value="InterPro"/>
</dbReference>
<dbReference type="Gene3D" id="2.30.30.30">
    <property type="match status" value="1"/>
</dbReference>
<sequence length="274" mass="30261">MAVIQIKPTSPGRRGMVKVTRDHLHKGDAYAPLLEPQFQKAGRNNNGHITTRHKGGGHKHHYRVVDFKRNKDGIPAKVERIEYDPNRTAHIALVCYADGERRYIIAPRGLEVGATILSGAEAPIRVGSTMPIRNIPVGSTIHCIELKIGAGAQLARSAGASATLLAREGTYAQVRMRSGEVRRIHIECRATIGEVSNEEHSLRQLGKAGVKRWMGIRPTVRGMVMNPVDHPLGGGEGRVKGGRHPVDPWGNLTKGYRTRNNKRTQNMIVSRRKK</sequence>
<evidence type="ECO:0000256" key="3">
    <source>
        <dbReference type="ARBA" id="ARBA00023274"/>
    </source>
</evidence>
<dbReference type="SUPFAM" id="SSF50249">
    <property type="entry name" value="Nucleic acid-binding proteins"/>
    <property type="match status" value="1"/>
</dbReference>
<keyword evidence="3 5" id="KW-0687">Ribonucleoprotein</keyword>
<feature type="region of interest" description="Disordered" evidence="6">
    <location>
        <begin position="233"/>
        <end position="253"/>
    </location>
</feature>
<accession>A0A939GY47</accession>
<evidence type="ECO:0000256" key="5">
    <source>
        <dbReference type="HAMAP-Rule" id="MF_01320"/>
    </source>
</evidence>
<dbReference type="InterPro" id="IPR022666">
    <property type="entry name" value="Ribosomal_uL2_RNA-bd_dom"/>
</dbReference>
<keyword evidence="5" id="KW-0699">rRNA-binding</keyword>
<dbReference type="SUPFAM" id="SSF50104">
    <property type="entry name" value="Translation proteins SH3-like domain"/>
    <property type="match status" value="1"/>
</dbReference>
<evidence type="ECO:0000259" key="8">
    <source>
        <dbReference type="SMART" id="SM01383"/>
    </source>
</evidence>
<dbReference type="Pfam" id="PF03947">
    <property type="entry name" value="Ribosomal_L2_C"/>
    <property type="match status" value="1"/>
</dbReference>
<dbReference type="GO" id="GO:0019843">
    <property type="term" value="F:rRNA binding"/>
    <property type="evidence" value="ECO:0007669"/>
    <property type="project" value="UniProtKB-UniRule"/>
</dbReference>
<dbReference type="GO" id="GO:0016740">
    <property type="term" value="F:transferase activity"/>
    <property type="evidence" value="ECO:0007669"/>
    <property type="project" value="InterPro"/>
</dbReference>
<reference evidence="9" key="1">
    <citation type="submission" date="2021-03" db="EMBL/GenBank/DDBJ databases">
        <title>Comamonas denitrificans.</title>
        <authorList>
            <person name="Finster K."/>
        </authorList>
    </citation>
    <scope>NUCLEOTIDE SEQUENCE</scope>
    <source>
        <strain evidence="9">MM2021_4</strain>
    </source>
</reference>
<dbReference type="PANTHER" id="PTHR13691">
    <property type="entry name" value="RIBOSOMAL PROTEIN L2"/>
    <property type="match status" value="1"/>
</dbReference>
<dbReference type="RefSeq" id="WP_207574335.1">
    <property type="nucleotide sequence ID" value="NZ_JAFNME010000004.1"/>
</dbReference>
<dbReference type="FunFam" id="2.30.30.30:FF:000001">
    <property type="entry name" value="50S ribosomal protein L2"/>
    <property type="match status" value="1"/>
</dbReference>